<evidence type="ECO:0000256" key="1">
    <source>
        <dbReference type="SAM" id="SignalP"/>
    </source>
</evidence>
<feature type="signal peptide" evidence="1">
    <location>
        <begin position="1"/>
        <end position="22"/>
    </location>
</feature>
<gene>
    <name evidence="2" type="ORF">M0638_25005</name>
</gene>
<proteinExistence type="predicted"/>
<feature type="chain" id="PRO_5040785461" evidence="1">
    <location>
        <begin position="23"/>
        <end position="206"/>
    </location>
</feature>
<dbReference type="EMBL" id="JALPRX010000135">
    <property type="protein sequence ID" value="MCK8787630.1"/>
    <property type="molecule type" value="Genomic_DNA"/>
</dbReference>
<dbReference type="PROSITE" id="PS51257">
    <property type="entry name" value="PROKAR_LIPOPROTEIN"/>
    <property type="match status" value="1"/>
</dbReference>
<dbReference type="RefSeq" id="WP_248669680.1">
    <property type="nucleotide sequence ID" value="NZ_JALPRX010000135.1"/>
</dbReference>
<dbReference type="Proteomes" id="UP001139516">
    <property type="component" value="Unassembled WGS sequence"/>
</dbReference>
<keyword evidence="1" id="KW-0732">Signal</keyword>
<keyword evidence="3" id="KW-1185">Reference proteome</keyword>
<comment type="caution">
    <text evidence="2">The sequence shown here is derived from an EMBL/GenBank/DDBJ whole genome shotgun (WGS) entry which is preliminary data.</text>
</comment>
<name>A0A9X1YD78_9PROT</name>
<dbReference type="InterPro" id="IPR005619">
    <property type="entry name" value="Uncharacterised_YajG"/>
</dbReference>
<organism evidence="2 3">
    <name type="scientific">Roseomonas acroporae</name>
    <dbReference type="NCBI Taxonomy" id="2937791"/>
    <lineage>
        <taxon>Bacteria</taxon>
        <taxon>Pseudomonadati</taxon>
        <taxon>Pseudomonadota</taxon>
        <taxon>Alphaproteobacteria</taxon>
        <taxon>Acetobacterales</taxon>
        <taxon>Roseomonadaceae</taxon>
        <taxon>Roseomonas</taxon>
    </lineage>
</organism>
<sequence length="206" mass="21716">MRLLARALCLAALLLTAGCALTVDTIDVRYEPPPQPAAAVPGAEAVMVAVTARDARTAYRDRVSSKKNGYGMEMAQIVARGDVIAEVQRAVLAEMAARGFRAGGAPDALIEVDVLRFYSDFKVGFWTATADAEVLLNVRVRGAEQPFSATYSGTNSVGGIVVFSGENAAPALNAALRDAVQKMVIDPLFIAAVMAARPTYGRRPGS</sequence>
<reference evidence="2" key="1">
    <citation type="submission" date="2022-04" db="EMBL/GenBank/DDBJ databases">
        <title>Roseomonas acroporae sp. nov., isolated from coral Acropora digitifera.</title>
        <authorList>
            <person name="Sun H."/>
        </authorList>
    </citation>
    <scope>NUCLEOTIDE SEQUENCE</scope>
    <source>
        <strain evidence="2">NAR14</strain>
    </source>
</reference>
<dbReference type="Pfam" id="PF03923">
    <property type="entry name" value="Lipoprotein_16"/>
    <property type="match status" value="1"/>
</dbReference>
<keyword evidence="2" id="KW-0449">Lipoprotein</keyword>
<dbReference type="AlphaFoldDB" id="A0A9X1YD78"/>
<accession>A0A9X1YD78</accession>
<evidence type="ECO:0000313" key="2">
    <source>
        <dbReference type="EMBL" id="MCK8787630.1"/>
    </source>
</evidence>
<protein>
    <submittedName>
        <fullName evidence="2">YajG family lipoprotein</fullName>
    </submittedName>
</protein>
<evidence type="ECO:0000313" key="3">
    <source>
        <dbReference type="Proteomes" id="UP001139516"/>
    </source>
</evidence>